<gene>
    <name evidence="4" type="ORF">TGAM01_v201687</name>
</gene>
<dbReference type="Proteomes" id="UP000054821">
    <property type="component" value="Unassembled WGS sequence"/>
</dbReference>
<feature type="region of interest" description="Disordered" evidence="1">
    <location>
        <begin position="83"/>
        <end position="107"/>
    </location>
</feature>
<feature type="domain" description="SMODS and SLOG-associating 2TM effector" evidence="3">
    <location>
        <begin position="180"/>
        <end position="297"/>
    </location>
</feature>
<dbReference type="GeneID" id="29987327"/>
<keyword evidence="2" id="KW-1133">Transmembrane helix</keyword>
<dbReference type="PANTHER" id="PTHR38793">
    <property type="entry name" value="SLATT_FUNGAL DOMAIN-CONTAINING PROTEIN-RELATED"/>
    <property type="match status" value="1"/>
</dbReference>
<dbReference type="EMBL" id="JPDN02000004">
    <property type="protein sequence ID" value="PON29438.1"/>
    <property type="molecule type" value="Genomic_DNA"/>
</dbReference>
<feature type="transmembrane region" description="Helical" evidence="2">
    <location>
        <begin position="225"/>
        <end position="242"/>
    </location>
</feature>
<evidence type="ECO:0000313" key="4">
    <source>
        <dbReference type="EMBL" id="PON29438.1"/>
    </source>
</evidence>
<evidence type="ECO:0000256" key="2">
    <source>
        <dbReference type="SAM" id="Phobius"/>
    </source>
</evidence>
<reference evidence="4 5" key="1">
    <citation type="journal article" date="2016" name="Genome Announc.">
        <title>Draft Whole-Genome Sequence of Trichoderma gamsii T6085, a Promising Biocontrol Agent of Fusarium Head Blight on Wheat.</title>
        <authorList>
            <person name="Baroncelli R."/>
            <person name="Zapparata A."/>
            <person name="Piaggeschi G."/>
            <person name="Sarrocco S."/>
            <person name="Vannacci G."/>
        </authorList>
    </citation>
    <scope>NUCLEOTIDE SEQUENCE [LARGE SCALE GENOMIC DNA]</scope>
    <source>
        <strain evidence="4 5">T6085</strain>
    </source>
</reference>
<accession>A0A2P4ZYV2</accession>
<sequence length="351" mass="37942">MASPLHPVFPFCSSPGKEIGTGSPLDSKTHAVIHDTGPKTAHLFLLASSCFLSAAPSLTTPSPIMSKPIKGNPVTDAPTLPPLSVGANNHPGAHPDPTKPPAPVQSGHVGIFSVPRPQRPLESHQNHQIARHRFLSPTEWGVIAHGIGGIRDREQHQPIHPTSWLWPPKGMPRGLYKDTVTQRTKFFYLYHMSSGIRWVLMLLQLFIGATLTALGSMSFKQGTPITILGAANTVIAGLLAFLQNSGLPDRYRYDKAEFEALEDHIKEILDSGIAPTDQSNDQILAECFDLYQDAKATVSANLPANYMPRITQQGSQRPRAQAQPGPHPNTPKQLALPYAGGDSTPTSTIGK</sequence>
<evidence type="ECO:0000256" key="1">
    <source>
        <dbReference type="SAM" id="MobiDB-lite"/>
    </source>
</evidence>
<dbReference type="RefSeq" id="XP_018659578.1">
    <property type="nucleotide sequence ID" value="XM_018807244.1"/>
</dbReference>
<name>A0A2P4ZYV2_9HYPO</name>
<protein>
    <recommendedName>
        <fullName evidence="3">SMODS and SLOG-associating 2TM effector domain-containing protein</fullName>
    </recommendedName>
</protein>
<dbReference type="AlphaFoldDB" id="A0A2P4ZYV2"/>
<feature type="region of interest" description="Disordered" evidence="1">
    <location>
        <begin position="311"/>
        <end position="351"/>
    </location>
</feature>
<dbReference type="PANTHER" id="PTHR38793:SF1">
    <property type="entry name" value="SMODS AND SLOG-ASSOCIATING 2TM EFFECTOR DOMAIN-CONTAINING PROTEIN"/>
    <property type="match status" value="1"/>
</dbReference>
<comment type="caution">
    <text evidence="4">The sequence shown here is derived from an EMBL/GenBank/DDBJ whole genome shotgun (WGS) entry which is preliminary data.</text>
</comment>
<evidence type="ECO:0000259" key="3">
    <source>
        <dbReference type="Pfam" id="PF18142"/>
    </source>
</evidence>
<organism evidence="4 5">
    <name type="scientific">Trichoderma gamsii</name>
    <dbReference type="NCBI Taxonomy" id="398673"/>
    <lineage>
        <taxon>Eukaryota</taxon>
        <taxon>Fungi</taxon>
        <taxon>Dikarya</taxon>
        <taxon>Ascomycota</taxon>
        <taxon>Pezizomycotina</taxon>
        <taxon>Sordariomycetes</taxon>
        <taxon>Hypocreomycetidae</taxon>
        <taxon>Hypocreales</taxon>
        <taxon>Hypocreaceae</taxon>
        <taxon>Trichoderma</taxon>
    </lineage>
</organism>
<keyword evidence="2" id="KW-0812">Transmembrane</keyword>
<dbReference type="InterPro" id="IPR041622">
    <property type="entry name" value="SLATT_fungi"/>
</dbReference>
<dbReference type="Pfam" id="PF18142">
    <property type="entry name" value="SLATT_fungal"/>
    <property type="match status" value="1"/>
</dbReference>
<evidence type="ECO:0000313" key="5">
    <source>
        <dbReference type="Proteomes" id="UP000054821"/>
    </source>
</evidence>
<dbReference type="NCBIfam" id="NF033635">
    <property type="entry name" value="SLATT_fungal"/>
    <property type="match status" value="1"/>
</dbReference>
<keyword evidence="5" id="KW-1185">Reference proteome</keyword>
<keyword evidence="2" id="KW-0472">Membrane</keyword>
<proteinExistence type="predicted"/>